<accession>A0A1C5I580</accession>
<dbReference type="PANTHER" id="PTHR43880">
    <property type="entry name" value="ALCOHOL DEHYDROGENASE"/>
    <property type="match status" value="1"/>
</dbReference>
<keyword evidence="5" id="KW-0560">Oxidoreductase</keyword>
<comment type="similarity">
    <text evidence="2 7">Belongs to the zinc-containing alcohol dehydrogenase family.</text>
</comment>
<reference evidence="10" key="1">
    <citation type="submission" date="2016-06" db="EMBL/GenBank/DDBJ databases">
        <authorList>
            <person name="Varghese N."/>
            <person name="Submissions Spin"/>
        </authorList>
    </citation>
    <scope>NUCLEOTIDE SEQUENCE [LARGE SCALE GENOMIC DNA]</scope>
    <source>
        <strain evidence="10">DSM 45647</strain>
    </source>
</reference>
<dbReference type="PANTHER" id="PTHR43880:SF12">
    <property type="entry name" value="ALCOHOL DEHYDROGENASE CLASS-3"/>
    <property type="match status" value="1"/>
</dbReference>
<dbReference type="SUPFAM" id="SSF50129">
    <property type="entry name" value="GroES-like"/>
    <property type="match status" value="2"/>
</dbReference>
<keyword evidence="3 7" id="KW-0479">Metal-binding</keyword>
<evidence type="ECO:0000256" key="3">
    <source>
        <dbReference type="ARBA" id="ARBA00022723"/>
    </source>
</evidence>
<keyword evidence="6" id="KW-0520">NAD</keyword>
<dbReference type="STRING" id="745366.GA0070213_104463"/>
<dbReference type="Gene3D" id="3.90.180.10">
    <property type="entry name" value="Medium-chain alcohol dehydrogenases, catalytic domain"/>
    <property type="match status" value="1"/>
</dbReference>
<feature type="domain" description="Enoyl reductase (ER)" evidence="8">
    <location>
        <begin position="10"/>
        <end position="358"/>
    </location>
</feature>
<dbReference type="InterPro" id="IPR020843">
    <property type="entry name" value="ER"/>
</dbReference>
<dbReference type="InterPro" id="IPR036291">
    <property type="entry name" value="NAD(P)-bd_dom_sf"/>
</dbReference>
<dbReference type="Pfam" id="PF08240">
    <property type="entry name" value="ADH_N"/>
    <property type="match status" value="1"/>
</dbReference>
<dbReference type="Gene3D" id="3.40.50.720">
    <property type="entry name" value="NAD(P)-binding Rossmann-like Domain"/>
    <property type="match status" value="1"/>
</dbReference>
<evidence type="ECO:0000256" key="1">
    <source>
        <dbReference type="ARBA" id="ARBA00001947"/>
    </source>
</evidence>
<dbReference type="InterPro" id="IPR013154">
    <property type="entry name" value="ADH-like_N"/>
</dbReference>
<evidence type="ECO:0000313" key="9">
    <source>
        <dbReference type="EMBL" id="SCG53383.1"/>
    </source>
</evidence>
<name>A0A1C5I580_9ACTN</name>
<dbReference type="Pfam" id="PF00107">
    <property type="entry name" value="ADH_zinc_N"/>
    <property type="match status" value="1"/>
</dbReference>
<evidence type="ECO:0000256" key="5">
    <source>
        <dbReference type="ARBA" id="ARBA00023002"/>
    </source>
</evidence>
<organism evidence="9 10">
    <name type="scientific">Micromonospora humi</name>
    <dbReference type="NCBI Taxonomy" id="745366"/>
    <lineage>
        <taxon>Bacteria</taxon>
        <taxon>Bacillati</taxon>
        <taxon>Actinomycetota</taxon>
        <taxon>Actinomycetes</taxon>
        <taxon>Micromonosporales</taxon>
        <taxon>Micromonosporaceae</taxon>
        <taxon>Micromonospora</taxon>
    </lineage>
</organism>
<dbReference type="SUPFAM" id="SSF51735">
    <property type="entry name" value="NAD(P)-binding Rossmann-fold domains"/>
    <property type="match status" value="1"/>
</dbReference>
<dbReference type="EMBL" id="FMDM01000004">
    <property type="protein sequence ID" value="SCG53383.1"/>
    <property type="molecule type" value="Genomic_DNA"/>
</dbReference>
<evidence type="ECO:0000313" key="10">
    <source>
        <dbReference type="Proteomes" id="UP000199360"/>
    </source>
</evidence>
<protein>
    <submittedName>
        <fullName evidence="9">S-(Hydroxymethyl)glutathione dehydrogenase / alcohol dehydrogenase</fullName>
    </submittedName>
</protein>
<dbReference type="InterPro" id="IPR002328">
    <property type="entry name" value="ADH_Zn_CS"/>
</dbReference>
<evidence type="ECO:0000256" key="6">
    <source>
        <dbReference type="ARBA" id="ARBA00023027"/>
    </source>
</evidence>
<dbReference type="Proteomes" id="UP000199360">
    <property type="component" value="Unassembled WGS sequence"/>
</dbReference>
<keyword evidence="10" id="KW-1185">Reference proteome</keyword>
<evidence type="ECO:0000256" key="4">
    <source>
        <dbReference type="ARBA" id="ARBA00022833"/>
    </source>
</evidence>
<comment type="cofactor">
    <cofactor evidence="1 7">
        <name>Zn(2+)</name>
        <dbReference type="ChEBI" id="CHEBI:29105"/>
    </cofactor>
</comment>
<dbReference type="GO" id="GO:0046294">
    <property type="term" value="P:formaldehyde catabolic process"/>
    <property type="evidence" value="ECO:0007669"/>
    <property type="project" value="TreeGrafter"/>
</dbReference>
<keyword evidence="4 7" id="KW-0862">Zinc</keyword>
<evidence type="ECO:0000256" key="2">
    <source>
        <dbReference type="ARBA" id="ARBA00008072"/>
    </source>
</evidence>
<dbReference type="AlphaFoldDB" id="A0A1C5I580"/>
<sequence>MRAAVLHPGGGPSLDLRDDVTALGPDEGEVKIQIKATGVCHSDLSVVAGGLPSQGTMIVGHEGAGIVREVGRGVTGVQVGDHVVVNWIPACGRCPDCVNGESHLCMTHMSDLFGKARFAVGETPAFGMAGTGTWAEEIVVPWEAAVRIDDDIPFEYAALLGCGVSTGVGAAVNTARVRPGSTVAVLGLGGVGLSVVQGAAIAGAARIVAVDPNRSKHGVAMQLGATEVVVPEELRATHDAVTQGRGFDTVFEAVGRSATIQAAWDVTRRGGDTVIVGAGAADDLVQINAFELLFRARNLLPSVYGSSDLRRDLPLLVALHRQGRLDIESLISRRIRFDELNDAVSALEKGDVIRQVVLFDE</sequence>
<dbReference type="FunFam" id="3.40.50.720:FF:000003">
    <property type="entry name" value="S-(hydroxymethyl)glutathione dehydrogenase"/>
    <property type="match status" value="1"/>
</dbReference>
<dbReference type="PROSITE" id="PS00059">
    <property type="entry name" value="ADH_ZINC"/>
    <property type="match status" value="1"/>
</dbReference>
<dbReference type="GO" id="GO:0051903">
    <property type="term" value="F:S-(hydroxymethyl)glutathione dehydrogenase [NAD(P)+] activity"/>
    <property type="evidence" value="ECO:0007669"/>
    <property type="project" value="TreeGrafter"/>
</dbReference>
<evidence type="ECO:0000256" key="7">
    <source>
        <dbReference type="RuleBase" id="RU361277"/>
    </source>
</evidence>
<dbReference type="InterPro" id="IPR011032">
    <property type="entry name" value="GroES-like_sf"/>
</dbReference>
<dbReference type="SMART" id="SM00829">
    <property type="entry name" value="PKS_ER"/>
    <property type="match status" value="1"/>
</dbReference>
<dbReference type="GO" id="GO:0005829">
    <property type="term" value="C:cytosol"/>
    <property type="evidence" value="ECO:0007669"/>
    <property type="project" value="TreeGrafter"/>
</dbReference>
<dbReference type="InterPro" id="IPR013149">
    <property type="entry name" value="ADH-like_C"/>
</dbReference>
<dbReference type="GO" id="GO:0008270">
    <property type="term" value="F:zinc ion binding"/>
    <property type="evidence" value="ECO:0007669"/>
    <property type="project" value="InterPro"/>
</dbReference>
<evidence type="ECO:0000259" key="8">
    <source>
        <dbReference type="SMART" id="SM00829"/>
    </source>
</evidence>
<proteinExistence type="inferred from homology"/>
<gene>
    <name evidence="9" type="ORF">GA0070213_104463</name>
</gene>
<dbReference type="RefSeq" id="WP_091061435.1">
    <property type="nucleotide sequence ID" value="NZ_FMDM01000004.1"/>
</dbReference>
<dbReference type="OrthoDB" id="334894at2"/>